<dbReference type="PANTHER" id="PTHR43077:SF10">
    <property type="entry name" value="TRANSPORT PERMEASE PROTEIN"/>
    <property type="match status" value="1"/>
</dbReference>
<organism evidence="7 8">
    <name type="scientific">Bowdeniella nasicola</name>
    <dbReference type="NCBI Taxonomy" id="208480"/>
    <lineage>
        <taxon>Bacteria</taxon>
        <taxon>Bacillati</taxon>
        <taxon>Actinomycetota</taxon>
        <taxon>Actinomycetes</taxon>
        <taxon>Actinomycetales</taxon>
        <taxon>Actinomycetaceae</taxon>
        <taxon>Bowdeniella</taxon>
    </lineage>
</organism>
<dbReference type="Gene3D" id="3.40.1710.10">
    <property type="entry name" value="abc type-2 transporter like domain"/>
    <property type="match status" value="1"/>
</dbReference>
<accession>A0A1H4AMK1</accession>
<feature type="transmembrane region" description="Helical" evidence="5">
    <location>
        <begin position="771"/>
        <end position="795"/>
    </location>
</feature>
<feature type="transmembrane region" description="Helical" evidence="5">
    <location>
        <begin position="848"/>
        <end position="875"/>
    </location>
</feature>
<keyword evidence="8" id="KW-1185">Reference proteome</keyword>
<protein>
    <submittedName>
        <fullName evidence="7">Putative membrane protein</fullName>
    </submittedName>
</protein>
<keyword evidence="4 5" id="KW-0472">Membrane</keyword>
<feature type="transmembrane region" description="Helical" evidence="5">
    <location>
        <begin position="700"/>
        <end position="720"/>
    </location>
</feature>
<evidence type="ECO:0000313" key="7">
    <source>
        <dbReference type="EMBL" id="SEA36922.1"/>
    </source>
</evidence>
<dbReference type="InterPro" id="IPR011049">
    <property type="entry name" value="Serralysin-like_metalloprot_C"/>
</dbReference>
<evidence type="ECO:0000256" key="6">
    <source>
        <dbReference type="SAM" id="SignalP"/>
    </source>
</evidence>
<dbReference type="Gene3D" id="1.10.287.950">
    <property type="entry name" value="Methyl-accepting chemotaxis protein"/>
    <property type="match status" value="1"/>
</dbReference>
<dbReference type="InterPro" id="IPR017500">
    <property type="entry name" value="Phage_infect_YhgE_N"/>
</dbReference>
<dbReference type="EMBL" id="FNQV01000008">
    <property type="protein sequence ID" value="SEA36922.1"/>
    <property type="molecule type" value="Genomic_DNA"/>
</dbReference>
<keyword evidence="2 5" id="KW-0812">Transmembrane</keyword>
<proteinExistence type="predicted"/>
<feature type="transmembrane region" description="Helical" evidence="5">
    <location>
        <begin position="741"/>
        <end position="765"/>
    </location>
</feature>
<keyword evidence="6" id="KW-0732">Signal</keyword>
<dbReference type="PANTHER" id="PTHR43077">
    <property type="entry name" value="TRANSPORT PERMEASE YVFS-RELATED"/>
    <property type="match status" value="1"/>
</dbReference>
<evidence type="ECO:0000256" key="2">
    <source>
        <dbReference type="ARBA" id="ARBA00022692"/>
    </source>
</evidence>
<keyword evidence="3 5" id="KW-1133">Transmembrane helix</keyword>
<feature type="chain" id="PRO_5039652394" evidence="6">
    <location>
        <begin position="24"/>
        <end position="893"/>
    </location>
</feature>
<gene>
    <name evidence="7" type="ORF">SAMN02910418_01438</name>
</gene>
<dbReference type="OrthoDB" id="9811483at2"/>
<evidence type="ECO:0000256" key="4">
    <source>
        <dbReference type="ARBA" id="ARBA00023136"/>
    </source>
</evidence>
<dbReference type="Proteomes" id="UP000199288">
    <property type="component" value="Unassembled WGS sequence"/>
</dbReference>
<dbReference type="NCBIfam" id="TIGR03061">
    <property type="entry name" value="pip_yhgE_Nterm"/>
    <property type="match status" value="1"/>
</dbReference>
<name>A0A1H4AMK1_9ACTO</name>
<dbReference type="GO" id="GO:0016020">
    <property type="term" value="C:membrane"/>
    <property type="evidence" value="ECO:0007669"/>
    <property type="project" value="UniProtKB-SubCell"/>
</dbReference>
<dbReference type="InterPro" id="IPR051328">
    <property type="entry name" value="T7SS_ABC-Transporter"/>
</dbReference>
<dbReference type="AlphaFoldDB" id="A0A1H4AMK1"/>
<comment type="subcellular location">
    <subcellularLocation>
        <location evidence="1">Membrane</location>
        <topology evidence="1">Multi-pass membrane protein</topology>
    </subcellularLocation>
</comment>
<evidence type="ECO:0000256" key="3">
    <source>
        <dbReference type="ARBA" id="ARBA00022989"/>
    </source>
</evidence>
<feature type="signal peptide" evidence="6">
    <location>
        <begin position="1"/>
        <end position="23"/>
    </location>
</feature>
<dbReference type="Gene3D" id="2.150.10.10">
    <property type="entry name" value="Serralysin-like metalloprotease, C-terminal"/>
    <property type="match status" value="1"/>
</dbReference>
<evidence type="ECO:0000256" key="5">
    <source>
        <dbReference type="SAM" id="Phobius"/>
    </source>
</evidence>
<sequence length="893" mass="89384">MKRRTLIALIAAMILPLLTSLMAVGAVAGRTDRIDHVPAAVVSLDEGTTMEVDGKEQQVPLGRLIAADLVSPVDESVRDTFEWKLVDADAAREGLTDGTYYAVVTIPAEFSRNLATMGSPKATPAVINVESNQATSEILGRVSTSIARAVANHVGEGMTEKLLEGIYLGFGQLGDGLDEAAEGADKLADGTGQAADGARQSADGSRALADNMPALAAGARQIAGGAGALAAGSVQAASGVGQLASGAHELAAGQRTYAAGVDRYAAGQDQLAAGARQLADGTAQIRAELDKLPPEVRALLSGETDLSELDKVLATLEPLPGQLDDLIDPVAAEAAIREAIARLEAARPTLERIASQARQSAQRMREAAAIMADISAGGLAGDVAALRDGLLGQIDGALGDSVAQCSASGASEEFCAQLAAQVSALRASTASPEVQALIGRLTAFAQQLDPAHSNLLALLNGDGTPNNPGLITLLDSLATTLTGPDGASGAIGELIDATTGLQRLIKELGGADGVIATLTQLRELLVGSEARPGLITMLRTALPQLPEFYHGMLALADGTSQLADGTAASAAGARQLSSGAHGLADGTGQLAGGASSAADGLRQLATGAGALDAGAGQLADGAGQAADGSAQLADGLSQLADGMGELSTGTISLADGLHQAADEVPRYTDEEQARMVAMGTAPVTVTDSRLHADTSPAAAWFPPIAPLMLFLGAIATYLILPAVPRGARSGAVSTYRAALRGWWPAAAIGALQGALLAILMPVLGVGAAHPFLAGGALIIMGVAFAAVVQALHILAGARLGTVIALAALVLQAVALSVVLPSATAPAAIQALHGVLPVGAGADALSAAVLPGLGSLAVPLAIVIGWGAAALVATVVSMGRRQTFTTDELRAAVA</sequence>
<dbReference type="InterPro" id="IPR023908">
    <property type="entry name" value="xxxLxxG_rpt"/>
</dbReference>
<evidence type="ECO:0000256" key="1">
    <source>
        <dbReference type="ARBA" id="ARBA00004141"/>
    </source>
</evidence>
<dbReference type="SUPFAM" id="SSF101967">
    <property type="entry name" value="Adhesin YadA, collagen-binding domain"/>
    <property type="match status" value="2"/>
</dbReference>
<feature type="transmembrane region" description="Helical" evidence="5">
    <location>
        <begin position="802"/>
        <end position="828"/>
    </location>
</feature>
<dbReference type="NCBIfam" id="TIGR03057">
    <property type="entry name" value="xxxLxxG_by_4"/>
    <property type="match status" value="7"/>
</dbReference>
<evidence type="ECO:0000313" key="8">
    <source>
        <dbReference type="Proteomes" id="UP000199288"/>
    </source>
</evidence>
<reference evidence="8" key="1">
    <citation type="submission" date="2016-10" db="EMBL/GenBank/DDBJ databases">
        <authorList>
            <person name="Varghese N."/>
            <person name="Submissions S."/>
        </authorList>
    </citation>
    <scope>NUCLEOTIDE SEQUENCE [LARGE SCALE GENOMIC DNA]</scope>
    <source>
        <strain evidence="8">KPR-1</strain>
    </source>
</reference>
<dbReference type="RefSeq" id="WP_092564253.1">
    <property type="nucleotide sequence ID" value="NZ_FNQV01000008.1"/>
</dbReference>